<dbReference type="AlphaFoldDB" id="G5BNW9"/>
<feature type="domain" description="Protein kinase" evidence="14">
    <location>
        <begin position="366"/>
        <end position="470"/>
    </location>
</feature>
<dbReference type="Pfam" id="PF00069">
    <property type="entry name" value="Pkinase"/>
    <property type="match status" value="1"/>
</dbReference>
<dbReference type="Gene3D" id="3.30.60.20">
    <property type="match status" value="1"/>
</dbReference>
<dbReference type="InterPro" id="IPR011009">
    <property type="entry name" value="Kinase-like_dom_sf"/>
</dbReference>
<dbReference type="SMART" id="SM00220">
    <property type="entry name" value="S_TKc"/>
    <property type="match status" value="1"/>
</dbReference>
<dbReference type="PROSITE" id="PS00107">
    <property type="entry name" value="PROTEIN_KINASE_ATP"/>
    <property type="match status" value="1"/>
</dbReference>
<keyword evidence="8" id="KW-0862">Zinc</keyword>
<keyword evidence="7 16" id="KW-0418">Kinase</keyword>
<dbReference type="CDD" id="cd20794">
    <property type="entry name" value="C1_aPKC"/>
    <property type="match status" value="1"/>
</dbReference>
<comment type="catalytic activity">
    <reaction evidence="10">
        <text>L-threonyl-[protein] + ATP = O-phospho-L-threonyl-[protein] + ADP + H(+)</text>
        <dbReference type="Rhea" id="RHEA:46608"/>
        <dbReference type="Rhea" id="RHEA-COMP:11060"/>
        <dbReference type="Rhea" id="RHEA-COMP:11605"/>
        <dbReference type="ChEBI" id="CHEBI:15378"/>
        <dbReference type="ChEBI" id="CHEBI:30013"/>
        <dbReference type="ChEBI" id="CHEBI:30616"/>
        <dbReference type="ChEBI" id="CHEBI:61977"/>
        <dbReference type="ChEBI" id="CHEBI:456216"/>
        <dbReference type="EC" id="2.7.11.1"/>
    </reaction>
</comment>
<dbReference type="SUPFAM" id="SSF56112">
    <property type="entry name" value="Protein kinase-like (PK-like)"/>
    <property type="match status" value="1"/>
</dbReference>
<dbReference type="InterPro" id="IPR050236">
    <property type="entry name" value="Ser_Thr_kinase_AGC"/>
</dbReference>
<dbReference type="Gene3D" id="3.30.200.20">
    <property type="entry name" value="Phosphorylase Kinase, domain 1"/>
    <property type="match status" value="1"/>
</dbReference>
<reference evidence="16 17" key="1">
    <citation type="journal article" date="2011" name="Nature">
        <title>Genome sequencing reveals insights into physiology and longevity of the naked mole rat.</title>
        <authorList>
            <person name="Kim E.B."/>
            <person name="Fang X."/>
            <person name="Fushan A.A."/>
            <person name="Huang Z."/>
            <person name="Lobanov A.V."/>
            <person name="Han L."/>
            <person name="Marino S.M."/>
            <person name="Sun X."/>
            <person name="Turanov A.A."/>
            <person name="Yang P."/>
            <person name="Yim S.H."/>
            <person name="Zhao X."/>
            <person name="Kasaikina M.V."/>
            <person name="Stoletzki N."/>
            <person name="Peng C."/>
            <person name="Polak P."/>
            <person name="Xiong Z."/>
            <person name="Kiezun A."/>
            <person name="Zhu Y."/>
            <person name="Chen Y."/>
            <person name="Kryukov G.V."/>
            <person name="Zhang Q."/>
            <person name="Peshkin L."/>
            <person name="Yang L."/>
            <person name="Bronson R.T."/>
            <person name="Buffenstein R."/>
            <person name="Wang B."/>
            <person name="Han C."/>
            <person name="Li Q."/>
            <person name="Chen L."/>
            <person name="Zhao W."/>
            <person name="Sunyaev S.R."/>
            <person name="Park T.J."/>
            <person name="Zhang G."/>
            <person name="Wang J."/>
            <person name="Gladyshev V.N."/>
        </authorList>
    </citation>
    <scope>NUCLEOTIDE SEQUENCE [LARGE SCALE GENOMIC DNA]</scope>
</reference>
<dbReference type="InterPro" id="IPR002219">
    <property type="entry name" value="PKC_DAG/PE"/>
</dbReference>
<keyword evidence="2" id="KW-0723">Serine/threonine-protein kinase</keyword>
<sequence>MLSCFSTSRGCNLRTPGREGVYERLRRWLTPSRCHRPCCSSHTTVTDTPEKVSLGVTISDLPKSRYPSKVSLSPNTNGTETGKSPGQISPGPETFSSSGQVSPEPGTKNLESQSPVGETEVTATSAQETLRSLAYVHPSLATAIGNNFAESLAEFWPVWSLQAVRLHLFSKPFLPIFLGSQSIYTPFFPGTSMTHTSTQSALIWGRNIMTTSFENSIAFEGLCEHPKVPSPEDTSIHHRTAGCWRKLYCANGHTFQAKHFSRRAHCAICTDHVGGLGHQVYKCTNCKLLVHKKCHKLDTIECGQHSLPSDIMMPVNPSSMASDPTHTAIPHNLSIHECLEQVDEENEAGNTGESSKVSSGLGPEDFDLLYVIGRGSYGKVLLVQLKKSDHMYAMKAAKKELVNSDRVQREKHVLQQVSNHPFLVGLHSCFQTESRLFLVLDYVNGRDLMFHVQQQRILKNMPGFTLQKSV</sequence>
<keyword evidence="5" id="KW-0479">Metal-binding</keyword>
<dbReference type="GO" id="GO:0035556">
    <property type="term" value="P:intracellular signal transduction"/>
    <property type="evidence" value="ECO:0007669"/>
    <property type="project" value="TreeGrafter"/>
</dbReference>
<dbReference type="PROSITE" id="PS00479">
    <property type="entry name" value="ZF_DAG_PE_1"/>
    <property type="match status" value="1"/>
</dbReference>
<keyword evidence="9 12" id="KW-0067">ATP-binding</keyword>
<evidence type="ECO:0000313" key="16">
    <source>
        <dbReference type="EMBL" id="EHB10978.1"/>
    </source>
</evidence>
<gene>
    <name evidence="16" type="ORF">GW7_03055</name>
</gene>
<evidence type="ECO:0000256" key="2">
    <source>
        <dbReference type="ARBA" id="ARBA00022527"/>
    </source>
</evidence>
<dbReference type="SUPFAM" id="SSF57889">
    <property type="entry name" value="Cysteine-rich domain"/>
    <property type="match status" value="1"/>
</dbReference>
<evidence type="ECO:0000256" key="13">
    <source>
        <dbReference type="SAM" id="MobiDB-lite"/>
    </source>
</evidence>
<proteinExistence type="predicted"/>
<dbReference type="InterPro" id="IPR000719">
    <property type="entry name" value="Prot_kinase_dom"/>
</dbReference>
<dbReference type="Pfam" id="PF00130">
    <property type="entry name" value="C1_1"/>
    <property type="match status" value="1"/>
</dbReference>
<keyword evidence="6 12" id="KW-0547">Nucleotide-binding</keyword>
<evidence type="ECO:0000256" key="11">
    <source>
        <dbReference type="ARBA" id="ARBA00048679"/>
    </source>
</evidence>
<dbReference type="PANTHER" id="PTHR24356:SF214">
    <property type="entry name" value="PROTEIN KINASE C IOTA TYPE"/>
    <property type="match status" value="1"/>
</dbReference>
<dbReference type="FunFam" id="3.30.200.20:FF:000070">
    <property type="entry name" value="Protein kinase C"/>
    <property type="match status" value="1"/>
</dbReference>
<evidence type="ECO:0000256" key="3">
    <source>
        <dbReference type="ARBA" id="ARBA00022553"/>
    </source>
</evidence>
<dbReference type="GO" id="GO:0005524">
    <property type="term" value="F:ATP binding"/>
    <property type="evidence" value="ECO:0007669"/>
    <property type="project" value="UniProtKB-UniRule"/>
</dbReference>
<feature type="domain" description="Phorbol-ester/DAG-type" evidence="15">
    <location>
        <begin position="252"/>
        <end position="302"/>
    </location>
</feature>
<accession>G5BNW9</accession>
<dbReference type="InterPro" id="IPR017441">
    <property type="entry name" value="Protein_kinase_ATP_BS"/>
</dbReference>
<keyword evidence="3" id="KW-0597">Phosphoprotein</keyword>
<evidence type="ECO:0000256" key="12">
    <source>
        <dbReference type="PROSITE-ProRule" id="PRU10141"/>
    </source>
</evidence>
<evidence type="ECO:0000256" key="7">
    <source>
        <dbReference type="ARBA" id="ARBA00022777"/>
    </source>
</evidence>
<keyword evidence="4" id="KW-0808">Transferase</keyword>
<evidence type="ECO:0000256" key="1">
    <source>
        <dbReference type="ARBA" id="ARBA00012513"/>
    </source>
</evidence>
<evidence type="ECO:0000256" key="4">
    <source>
        <dbReference type="ARBA" id="ARBA00022679"/>
    </source>
</evidence>
<evidence type="ECO:0000256" key="10">
    <source>
        <dbReference type="ARBA" id="ARBA00047899"/>
    </source>
</evidence>
<dbReference type="PROSITE" id="PS50011">
    <property type="entry name" value="PROTEIN_KINASE_DOM"/>
    <property type="match status" value="1"/>
</dbReference>
<dbReference type="GO" id="GO:0046872">
    <property type="term" value="F:metal ion binding"/>
    <property type="evidence" value="ECO:0007669"/>
    <property type="project" value="UniProtKB-KW"/>
</dbReference>
<evidence type="ECO:0000313" key="17">
    <source>
        <dbReference type="Proteomes" id="UP000006813"/>
    </source>
</evidence>
<feature type="compositionally biased region" description="Polar residues" evidence="13">
    <location>
        <begin position="70"/>
        <end position="87"/>
    </location>
</feature>
<dbReference type="PROSITE" id="PS50081">
    <property type="entry name" value="ZF_DAG_PE_2"/>
    <property type="match status" value="1"/>
</dbReference>
<dbReference type="SMART" id="SM00109">
    <property type="entry name" value="C1"/>
    <property type="match status" value="1"/>
</dbReference>
<dbReference type="EMBL" id="JH171205">
    <property type="protein sequence ID" value="EHB10978.1"/>
    <property type="molecule type" value="Genomic_DNA"/>
</dbReference>
<dbReference type="EC" id="2.7.11.1" evidence="1"/>
<dbReference type="InParanoid" id="G5BNW9"/>
<organism evidence="16 17">
    <name type="scientific">Heterocephalus glaber</name>
    <name type="common">Naked mole rat</name>
    <dbReference type="NCBI Taxonomy" id="10181"/>
    <lineage>
        <taxon>Eukaryota</taxon>
        <taxon>Metazoa</taxon>
        <taxon>Chordata</taxon>
        <taxon>Craniata</taxon>
        <taxon>Vertebrata</taxon>
        <taxon>Euteleostomi</taxon>
        <taxon>Mammalia</taxon>
        <taxon>Eutheria</taxon>
        <taxon>Euarchontoglires</taxon>
        <taxon>Glires</taxon>
        <taxon>Rodentia</taxon>
        <taxon>Hystricomorpha</taxon>
        <taxon>Bathyergidae</taxon>
        <taxon>Heterocephalus</taxon>
    </lineage>
</organism>
<dbReference type="Proteomes" id="UP000006813">
    <property type="component" value="Unassembled WGS sequence"/>
</dbReference>
<feature type="binding site" evidence="12">
    <location>
        <position position="399"/>
    </location>
    <ligand>
        <name>ATP</name>
        <dbReference type="ChEBI" id="CHEBI:30616"/>
    </ligand>
</feature>
<feature type="compositionally biased region" description="Polar residues" evidence="13">
    <location>
        <begin position="109"/>
        <end position="124"/>
    </location>
</feature>
<evidence type="ECO:0000256" key="6">
    <source>
        <dbReference type="ARBA" id="ARBA00022741"/>
    </source>
</evidence>
<name>G5BNW9_HETGA</name>
<evidence type="ECO:0000256" key="9">
    <source>
        <dbReference type="ARBA" id="ARBA00022840"/>
    </source>
</evidence>
<evidence type="ECO:0000256" key="8">
    <source>
        <dbReference type="ARBA" id="ARBA00022833"/>
    </source>
</evidence>
<dbReference type="STRING" id="10181.G5BNW9"/>
<evidence type="ECO:0000259" key="15">
    <source>
        <dbReference type="PROSITE" id="PS50081"/>
    </source>
</evidence>
<evidence type="ECO:0000259" key="14">
    <source>
        <dbReference type="PROSITE" id="PS50011"/>
    </source>
</evidence>
<dbReference type="PANTHER" id="PTHR24356">
    <property type="entry name" value="SERINE/THREONINE-PROTEIN KINASE"/>
    <property type="match status" value="1"/>
</dbReference>
<evidence type="ECO:0000256" key="5">
    <source>
        <dbReference type="ARBA" id="ARBA00022723"/>
    </source>
</evidence>
<protein>
    <recommendedName>
        <fullName evidence="1">non-specific serine/threonine protein kinase</fullName>
        <ecNumber evidence="1">2.7.11.1</ecNumber>
    </recommendedName>
</protein>
<feature type="region of interest" description="Disordered" evidence="13">
    <location>
        <begin position="65"/>
        <end position="124"/>
    </location>
</feature>
<comment type="catalytic activity">
    <reaction evidence="11">
        <text>L-seryl-[protein] + ATP = O-phospho-L-seryl-[protein] + ADP + H(+)</text>
        <dbReference type="Rhea" id="RHEA:17989"/>
        <dbReference type="Rhea" id="RHEA-COMP:9863"/>
        <dbReference type="Rhea" id="RHEA-COMP:11604"/>
        <dbReference type="ChEBI" id="CHEBI:15378"/>
        <dbReference type="ChEBI" id="CHEBI:29999"/>
        <dbReference type="ChEBI" id="CHEBI:30616"/>
        <dbReference type="ChEBI" id="CHEBI:83421"/>
        <dbReference type="ChEBI" id="CHEBI:456216"/>
        <dbReference type="EC" id="2.7.11.1"/>
    </reaction>
</comment>
<dbReference type="InterPro" id="IPR046349">
    <property type="entry name" value="C1-like_sf"/>
</dbReference>
<dbReference type="GO" id="GO:0004674">
    <property type="term" value="F:protein serine/threonine kinase activity"/>
    <property type="evidence" value="ECO:0007669"/>
    <property type="project" value="UniProtKB-KW"/>
</dbReference>